<protein>
    <submittedName>
        <fullName evidence="2">NADPH:quinone reductase</fullName>
    </submittedName>
</protein>
<dbReference type="CDD" id="cd05289">
    <property type="entry name" value="MDR_like_2"/>
    <property type="match status" value="1"/>
</dbReference>
<dbReference type="PANTHER" id="PTHR44013:SF1">
    <property type="entry name" value="ZINC-TYPE ALCOHOL DEHYDROGENASE-LIKE PROTEIN C16A3.02C"/>
    <property type="match status" value="1"/>
</dbReference>
<reference evidence="2 3" key="1">
    <citation type="submission" date="2017-03" db="EMBL/GenBank/DDBJ databases">
        <authorList>
            <person name="Afonso C.L."/>
            <person name="Miller P.J."/>
            <person name="Scott M.A."/>
            <person name="Spackman E."/>
            <person name="Goraichik I."/>
            <person name="Dimitrov K.M."/>
            <person name="Suarez D.L."/>
            <person name="Swayne D.E."/>
        </authorList>
    </citation>
    <scope>NUCLEOTIDE SEQUENCE [LARGE SCALE GENOMIC DNA]</scope>
    <source>
        <strain evidence="3">8(6)</strain>
    </source>
</reference>
<evidence type="ECO:0000259" key="1">
    <source>
        <dbReference type="SMART" id="SM00829"/>
    </source>
</evidence>
<dbReference type="RefSeq" id="WP_101557571.1">
    <property type="nucleotide sequence ID" value="NZ_FXZI01000020.1"/>
</dbReference>
<dbReference type="InterPro" id="IPR013154">
    <property type="entry name" value="ADH-like_N"/>
</dbReference>
<dbReference type="GO" id="GO:0016491">
    <property type="term" value="F:oxidoreductase activity"/>
    <property type="evidence" value="ECO:0007669"/>
    <property type="project" value="InterPro"/>
</dbReference>
<dbReference type="SUPFAM" id="SSF50129">
    <property type="entry name" value="GroES-like"/>
    <property type="match status" value="1"/>
</dbReference>
<dbReference type="InterPro" id="IPR020843">
    <property type="entry name" value="ER"/>
</dbReference>
<dbReference type="PANTHER" id="PTHR44013">
    <property type="entry name" value="ZINC-TYPE ALCOHOL DEHYDROGENASE-LIKE PROTEIN C16A3.02C"/>
    <property type="match status" value="1"/>
</dbReference>
<evidence type="ECO:0000313" key="2">
    <source>
        <dbReference type="EMBL" id="SMY04500.1"/>
    </source>
</evidence>
<accession>A0A2H1KXP6</accession>
<dbReference type="Proteomes" id="UP000234300">
    <property type="component" value="Unassembled WGS sequence"/>
</dbReference>
<dbReference type="Gene3D" id="3.40.50.720">
    <property type="entry name" value="NAD(P)-binding Rossmann-like Domain"/>
    <property type="match status" value="1"/>
</dbReference>
<dbReference type="InterPro" id="IPR036291">
    <property type="entry name" value="NAD(P)-bd_dom_sf"/>
</dbReference>
<evidence type="ECO:0000313" key="3">
    <source>
        <dbReference type="Proteomes" id="UP000234300"/>
    </source>
</evidence>
<dbReference type="EMBL" id="FXZI01000020">
    <property type="protein sequence ID" value="SMY04500.1"/>
    <property type="molecule type" value="Genomic_DNA"/>
</dbReference>
<name>A0A2H1KXP6_BREAU</name>
<dbReference type="AlphaFoldDB" id="A0A2H1KXP6"/>
<dbReference type="SMART" id="SM00829">
    <property type="entry name" value="PKS_ER"/>
    <property type="match status" value="1"/>
</dbReference>
<organism evidence="2 3">
    <name type="scientific">Brevibacterium aurantiacum</name>
    <dbReference type="NCBI Taxonomy" id="273384"/>
    <lineage>
        <taxon>Bacteria</taxon>
        <taxon>Bacillati</taxon>
        <taxon>Actinomycetota</taxon>
        <taxon>Actinomycetes</taxon>
        <taxon>Micrococcales</taxon>
        <taxon>Brevibacteriaceae</taxon>
        <taxon>Brevibacterium</taxon>
    </lineage>
</organism>
<dbReference type="InterPro" id="IPR052733">
    <property type="entry name" value="Chloroplast_QOR"/>
</dbReference>
<proteinExistence type="predicted"/>
<dbReference type="InterPro" id="IPR011032">
    <property type="entry name" value="GroES-like_sf"/>
</dbReference>
<dbReference type="Gene3D" id="3.90.180.10">
    <property type="entry name" value="Medium-chain alcohol dehydrogenases, catalytic domain"/>
    <property type="match status" value="1"/>
</dbReference>
<dbReference type="Pfam" id="PF13602">
    <property type="entry name" value="ADH_zinc_N_2"/>
    <property type="match status" value="1"/>
</dbReference>
<gene>
    <name evidence="2" type="ORF">BAURA86_03704</name>
</gene>
<dbReference type="Pfam" id="PF08240">
    <property type="entry name" value="ADH_N"/>
    <property type="match status" value="1"/>
</dbReference>
<feature type="domain" description="Enoyl reductase (ER)" evidence="1">
    <location>
        <begin position="21"/>
        <end position="316"/>
    </location>
</feature>
<dbReference type="SUPFAM" id="SSF51735">
    <property type="entry name" value="NAD(P)-binding Rossmann-fold domains"/>
    <property type="match status" value="1"/>
</dbReference>
<sequence length="319" mass="33049">MTSHLGPSAGTRMRAVVRTSPAITAVEFADVSVPGFAADELLVRVQAIGVGVHDPLFLPAEVQYPYTIGIEAAGTVVAVGEQVTGLGPGDRIAFVSAMQASGGTWAQYTAVRGDALIASVPDDVDAATAAALPVAGSTAVRSFLSLPDPLESGSVLFIAGGSGAIGTLAIQLARRAGWTVAASASPGNHEYMSSLGAEMTVDYRDPDWQRRILDWSPHGVQAALAIQPGTTAESLPVVTDAGTIVTVSGDPLATERDITVRGLDQTARVDAVLQTLLDGAADGSLQVEIERDYPFDAALEAIDKVRQRHARGKVVITIE</sequence>